<gene>
    <name evidence="2" type="ORF">FB561_4996</name>
</gene>
<proteinExistence type="predicted"/>
<evidence type="ECO:0000313" key="2">
    <source>
        <dbReference type="EMBL" id="TWD83827.1"/>
    </source>
</evidence>
<sequence>MRKYVRLAASFVGAVGASAAVLTPINATAGVTAYDCPADALGCLYDYANGTGDRYVVRSYGEYDLPYGWKDRVSSVVSLKGNLTLWNWNATYRRYDRIYYLGRWDYPGAVNTADRIRVLRY</sequence>
<accession>A0A561BY86</accession>
<dbReference type="EMBL" id="VIVK01000001">
    <property type="protein sequence ID" value="TWD83827.1"/>
    <property type="molecule type" value="Genomic_DNA"/>
</dbReference>
<feature type="signal peptide" evidence="1">
    <location>
        <begin position="1"/>
        <end position="19"/>
    </location>
</feature>
<protein>
    <recommendedName>
        <fullName evidence="4">Peptidase inhibitor family I36</fullName>
    </recommendedName>
</protein>
<organism evidence="2 3">
    <name type="scientific">Kribbella amoyensis</name>
    <dbReference type="NCBI Taxonomy" id="996641"/>
    <lineage>
        <taxon>Bacteria</taxon>
        <taxon>Bacillati</taxon>
        <taxon>Actinomycetota</taxon>
        <taxon>Actinomycetes</taxon>
        <taxon>Propionibacteriales</taxon>
        <taxon>Kribbellaceae</taxon>
        <taxon>Kribbella</taxon>
    </lineage>
</organism>
<keyword evidence="1" id="KW-0732">Signal</keyword>
<evidence type="ECO:0008006" key="4">
    <source>
        <dbReference type="Google" id="ProtNLM"/>
    </source>
</evidence>
<comment type="caution">
    <text evidence="2">The sequence shown here is derived from an EMBL/GenBank/DDBJ whole genome shotgun (WGS) entry which is preliminary data.</text>
</comment>
<dbReference type="RefSeq" id="WP_145810750.1">
    <property type="nucleotide sequence ID" value="NZ_VIVK01000001.1"/>
</dbReference>
<feature type="chain" id="PRO_5039209891" description="Peptidase inhibitor family I36" evidence="1">
    <location>
        <begin position="20"/>
        <end position="121"/>
    </location>
</feature>
<dbReference type="AlphaFoldDB" id="A0A561BY86"/>
<evidence type="ECO:0000313" key="3">
    <source>
        <dbReference type="Proteomes" id="UP000318380"/>
    </source>
</evidence>
<keyword evidence="3" id="KW-1185">Reference proteome</keyword>
<dbReference type="Proteomes" id="UP000318380">
    <property type="component" value="Unassembled WGS sequence"/>
</dbReference>
<dbReference type="OrthoDB" id="5235022at2"/>
<reference evidence="2 3" key="1">
    <citation type="submission" date="2019-06" db="EMBL/GenBank/DDBJ databases">
        <title>Sequencing the genomes of 1000 actinobacteria strains.</title>
        <authorList>
            <person name="Klenk H.-P."/>
        </authorList>
    </citation>
    <scope>NUCLEOTIDE SEQUENCE [LARGE SCALE GENOMIC DNA]</scope>
    <source>
        <strain evidence="2 3">DSM 24683</strain>
    </source>
</reference>
<name>A0A561BY86_9ACTN</name>
<evidence type="ECO:0000256" key="1">
    <source>
        <dbReference type="SAM" id="SignalP"/>
    </source>
</evidence>